<name>A0A8S2M2M6_9BILA</name>
<dbReference type="AlphaFoldDB" id="A0A8S2M2M6"/>
<dbReference type="Proteomes" id="UP000682733">
    <property type="component" value="Unassembled WGS sequence"/>
</dbReference>
<feature type="non-terminal residue" evidence="2">
    <location>
        <position position="31"/>
    </location>
</feature>
<evidence type="ECO:0000313" key="1">
    <source>
        <dbReference type="EMBL" id="CAF1140507.1"/>
    </source>
</evidence>
<evidence type="ECO:0000313" key="3">
    <source>
        <dbReference type="Proteomes" id="UP000682733"/>
    </source>
</evidence>
<dbReference type="EMBL" id="CAJNOK010011452">
    <property type="protein sequence ID" value="CAF1140507.1"/>
    <property type="molecule type" value="Genomic_DNA"/>
</dbReference>
<organism evidence="2 3">
    <name type="scientific">Didymodactylos carnosus</name>
    <dbReference type="NCBI Taxonomy" id="1234261"/>
    <lineage>
        <taxon>Eukaryota</taxon>
        <taxon>Metazoa</taxon>
        <taxon>Spiralia</taxon>
        <taxon>Gnathifera</taxon>
        <taxon>Rotifera</taxon>
        <taxon>Eurotatoria</taxon>
        <taxon>Bdelloidea</taxon>
        <taxon>Philodinida</taxon>
        <taxon>Philodinidae</taxon>
        <taxon>Didymodactylos</taxon>
    </lineage>
</organism>
<comment type="caution">
    <text evidence="2">The sequence shown here is derived from an EMBL/GenBank/DDBJ whole genome shotgun (WGS) entry which is preliminary data.</text>
</comment>
<reference evidence="2" key="1">
    <citation type="submission" date="2021-02" db="EMBL/GenBank/DDBJ databases">
        <authorList>
            <person name="Nowell W R."/>
        </authorList>
    </citation>
    <scope>NUCLEOTIDE SEQUENCE</scope>
</reference>
<dbReference type="Proteomes" id="UP000677228">
    <property type="component" value="Unassembled WGS sequence"/>
</dbReference>
<gene>
    <name evidence="1" type="ORF">OVA965_LOCUS21103</name>
    <name evidence="2" type="ORF">TMI583_LOCUS21679</name>
</gene>
<proteinExistence type="predicted"/>
<accession>A0A8S2M2M6</accession>
<sequence>MSSVVRCQDRVWINADLQSQQPQLEYHGVQR</sequence>
<dbReference type="EMBL" id="CAJOBA010026258">
    <property type="protein sequence ID" value="CAF3935201.1"/>
    <property type="molecule type" value="Genomic_DNA"/>
</dbReference>
<evidence type="ECO:0000313" key="2">
    <source>
        <dbReference type="EMBL" id="CAF3935201.1"/>
    </source>
</evidence>
<protein>
    <submittedName>
        <fullName evidence="2">Uncharacterized protein</fullName>
    </submittedName>
</protein>